<organism evidence="1 2">
    <name type="scientific">Streptomyces rishiriensis</name>
    <dbReference type="NCBI Taxonomy" id="68264"/>
    <lineage>
        <taxon>Bacteria</taxon>
        <taxon>Bacillati</taxon>
        <taxon>Actinomycetota</taxon>
        <taxon>Actinomycetes</taxon>
        <taxon>Kitasatosporales</taxon>
        <taxon>Streptomycetaceae</taxon>
        <taxon>Streptomyces</taxon>
    </lineage>
</organism>
<dbReference type="Gene3D" id="1.10.357.10">
    <property type="entry name" value="Tetracycline Repressor, domain 2"/>
    <property type="match status" value="1"/>
</dbReference>
<reference evidence="1 2" key="1">
    <citation type="submission" date="2023-07" db="EMBL/GenBank/DDBJ databases">
        <title>Comparative genomics of wheat-associated soil bacteria to identify genetic determinants of phenazine resistance.</title>
        <authorList>
            <person name="Mouncey N."/>
        </authorList>
    </citation>
    <scope>NUCLEOTIDE SEQUENCE [LARGE SCALE GENOMIC DNA]</scope>
    <source>
        <strain evidence="1 2">B2I6</strain>
    </source>
</reference>
<evidence type="ECO:0000313" key="1">
    <source>
        <dbReference type="EMBL" id="MDQ0585844.1"/>
    </source>
</evidence>
<comment type="caution">
    <text evidence="1">The sequence shown here is derived from an EMBL/GenBank/DDBJ whole genome shotgun (WGS) entry which is preliminary data.</text>
</comment>
<dbReference type="RefSeq" id="WP_307167917.1">
    <property type="nucleotide sequence ID" value="NZ_JAUSWV010000003.1"/>
</dbReference>
<sequence length="82" mass="9053">MTSRNRTATLCSFPAHIDNNASASQLWGVSLWPYVLRGEPTASASADEIVEPLMPSVERHIIGQRKHRPAADTVRPRIMGDN</sequence>
<accession>A0ABU0P398</accession>
<gene>
    <name evidence="1" type="ORF">QF030_008112</name>
</gene>
<dbReference type="EMBL" id="JAUSWV010000003">
    <property type="protein sequence ID" value="MDQ0585844.1"/>
    <property type="molecule type" value="Genomic_DNA"/>
</dbReference>
<keyword evidence="2" id="KW-1185">Reference proteome</keyword>
<dbReference type="SUPFAM" id="SSF48498">
    <property type="entry name" value="Tetracyclin repressor-like, C-terminal domain"/>
    <property type="match status" value="1"/>
</dbReference>
<evidence type="ECO:0000313" key="2">
    <source>
        <dbReference type="Proteomes" id="UP001230654"/>
    </source>
</evidence>
<proteinExistence type="predicted"/>
<dbReference type="Proteomes" id="UP001230654">
    <property type="component" value="Unassembled WGS sequence"/>
</dbReference>
<name>A0ABU0P398_STRRH</name>
<dbReference type="InterPro" id="IPR036271">
    <property type="entry name" value="Tet_transcr_reg_TetR-rel_C_sf"/>
</dbReference>
<protein>
    <submittedName>
        <fullName evidence="1">Uncharacterized protein</fullName>
    </submittedName>
</protein>